<sequence>MEEVKKFKRNYTVNVLQDKISKKINKNKCEKYFNYKIVEIEIDNNIYGKLEYELNQELFGNMNYKCLY</sequence>
<dbReference type="RefSeq" id="WP_213349154.1">
    <property type="nucleotide sequence ID" value="NZ_JAEDAM010000035.1"/>
</dbReference>
<name>A0ABS5QLV1_9BACT</name>
<dbReference type="EMBL" id="JAEDAM010000035">
    <property type="protein sequence ID" value="MBS8122054.1"/>
    <property type="molecule type" value="Genomic_DNA"/>
</dbReference>
<evidence type="ECO:0000313" key="1">
    <source>
        <dbReference type="EMBL" id="MBS8122054.1"/>
    </source>
</evidence>
<reference evidence="1 2" key="1">
    <citation type="journal article" date="2021" name="Nat. Commun.">
        <title>Reductive evolution and unique predatory mode in the CPR bacterium Vampirococcus lugosii.</title>
        <authorList>
            <person name="Moreira D."/>
            <person name="Zivanovic Y."/>
            <person name="Lopez-Archilla A.I."/>
            <person name="Iniesto M."/>
            <person name="Lopez-Garcia P."/>
        </authorList>
    </citation>
    <scope>NUCLEOTIDE SEQUENCE [LARGE SCALE GENOMIC DNA]</scope>
    <source>
        <strain evidence="1">Chiprana</strain>
    </source>
</reference>
<accession>A0ABS5QLV1</accession>
<comment type="caution">
    <text evidence="1">The sequence shown here is derived from an EMBL/GenBank/DDBJ whole genome shotgun (WGS) entry which is preliminary data.</text>
</comment>
<proteinExistence type="predicted"/>
<gene>
    <name evidence="1" type="ORF">VAMP_84n50</name>
</gene>
<dbReference type="Proteomes" id="UP000680365">
    <property type="component" value="Unassembled WGS sequence"/>
</dbReference>
<organism evidence="1 2">
    <name type="scientific">Candidatus Vampirococcus lugosii</name>
    <dbReference type="NCBI Taxonomy" id="2789015"/>
    <lineage>
        <taxon>Bacteria</taxon>
        <taxon>Candidatus Absconditibacteriota</taxon>
        <taxon>Vampirococcus</taxon>
    </lineage>
</organism>
<protein>
    <submittedName>
        <fullName evidence="1">Uncharacterized protein</fullName>
    </submittedName>
</protein>
<evidence type="ECO:0000313" key="2">
    <source>
        <dbReference type="Proteomes" id="UP000680365"/>
    </source>
</evidence>
<keyword evidence="2" id="KW-1185">Reference proteome</keyword>